<evidence type="ECO:0000256" key="1">
    <source>
        <dbReference type="SAM" id="Phobius"/>
    </source>
</evidence>
<keyword evidence="1" id="KW-0472">Membrane</keyword>
<dbReference type="EMBL" id="VLNT01000006">
    <property type="protein sequence ID" value="TSD63059.1"/>
    <property type="molecule type" value="Genomic_DNA"/>
</dbReference>
<dbReference type="OrthoDB" id="5242307at2"/>
<protein>
    <recommendedName>
        <fullName evidence="4">DUF1570 domain-containing protein</fullName>
    </recommendedName>
</protein>
<reference evidence="2 3" key="1">
    <citation type="submission" date="2019-07" db="EMBL/GenBank/DDBJ databases">
        <authorList>
            <person name="Zhao L.H."/>
        </authorList>
    </citation>
    <scope>NUCLEOTIDE SEQUENCE [LARGE SCALE GENOMIC DNA]</scope>
    <source>
        <strain evidence="2 3">Co35</strain>
    </source>
</reference>
<sequence length="410" mass="43089">MPEGPTAGPSRVVRANLLALAALIVMGAGVLLWQQPWRPSSSVDDVSYPDDPARVIDQQLRAMSDATGEELVTAAGGTETARTAAAALDLLGGQKVRFGYVDGGQAPTRDDGSTTVTVRVTWQTDGSVLPAAERASEVQLVMRPDGDRFAWAGTDHRGGEPLPLWLAGEIAVDADADAVVVALGDASDDLAELAPIATAAAQRAREELGETAADRLVLVVPPTDAALGRLAGRAPDEAAAIAAVTTRLDATSDAGAVVALNPAVFAEMDERGRRIVLVHEAVHQLTRVVGSRVEMWVAEGYADEIALRGDAAGLETSAGRILAEVRREGPPAALPGPQDFGDAERVTAVYESAWLAIRMLVEEYGDERVREFYDAVVAGAEVDVALREMLGTDLASVTARWQDYLVALAS</sequence>
<dbReference type="RefSeq" id="WP_143913113.1">
    <property type="nucleotide sequence ID" value="NZ_VLNT01000006.1"/>
</dbReference>
<organism evidence="2 3">
    <name type="scientific">Aeromicrobium piscarium</name>
    <dbReference type="NCBI Taxonomy" id="2590901"/>
    <lineage>
        <taxon>Bacteria</taxon>
        <taxon>Bacillati</taxon>
        <taxon>Actinomycetota</taxon>
        <taxon>Actinomycetes</taxon>
        <taxon>Propionibacteriales</taxon>
        <taxon>Nocardioidaceae</taxon>
        <taxon>Aeromicrobium</taxon>
    </lineage>
</organism>
<keyword evidence="1" id="KW-0812">Transmembrane</keyword>
<evidence type="ECO:0000313" key="2">
    <source>
        <dbReference type="EMBL" id="TSD63059.1"/>
    </source>
</evidence>
<name>A0A554S9Q2_9ACTN</name>
<gene>
    <name evidence="2" type="ORF">FNM00_09000</name>
</gene>
<comment type="caution">
    <text evidence="2">The sequence shown here is derived from an EMBL/GenBank/DDBJ whole genome shotgun (WGS) entry which is preliminary data.</text>
</comment>
<feature type="transmembrane region" description="Helical" evidence="1">
    <location>
        <begin position="12"/>
        <end position="33"/>
    </location>
</feature>
<keyword evidence="1" id="KW-1133">Transmembrane helix</keyword>
<accession>A0A554S9Q2</accession>
<dbReference type="Proteomes" id="UP000316988">
    <property type="component" value="Unassembled WGS sequence"/>
</dbReference>
<evidence type="ECO:0000313" key="3">
    <source>
        <dbReference type="Proteomes" id="UP000316988"/>
    </source>
</evidence>
<proteinExistence type="predicted"/>
<evidence type="ECO:0008006" key="4">
    <source>
        <dbReference type="Google" id="ProtNLM"/>
    </source>
</evidence>
<keyword evidence="3" id="KW-1185">Reference proteome</keyword>
<dbReference type="AlphaFoldDB" id="A0A554S9Q2"/>